<feature type="region of interest" description="Disordered" evidence="1">
    <location>
        <begin position="107"/>
        <end position="130"/>
    </location>
</feature>
<evidence type="ECO:0000256" key="2">
    <source>
        <dbReference type="SAM" id="SignalP"/>
    </source>
</evidence>
<proteinExistence type="predicted"/>
<reference evidence="3 4" key="1">
    <citation type="journal article" date="2013" name="Nat. Commun.">
        <title>Genome analysis reveals insights into physiology and longevity of the Brandt's bat Myotis brandtii.</title>
        <authorList>
            <person name="Seim I."/>
            <person name="Fang X."/>
            <person name="Xiong Z."/>
            <person name="Lobanov A.V."/>
            <person name="Huang Z."/>
            <person name="Ma S."/>
            <person name="Feng Y."/>
            <person name="Turanov A.A."/>
            <person name="Zhu Y."/>
            <person name="Lenz T.L."/>
            <person name="Gerashchenko M.V."/>
            <person name="Fan D."/>
            <person name="Hee Yim S."/>
            <person name="Yao X."/>
            <person name="Jordan D."/>
            <person name="Xiong Y."/>
            <person name="Ma Y."/>
            <person name="Lyapunov A.N."/>
            <person name="Chen G."/>
            <person name="Kulakova O.I."/>
            <person name="Sun Y."/>
            <person name="Lee S.G."/>
            <person name="Bronson R.T."/>
            <person name="Moskalev A.A."/>
            <person name="Sunyaev S.R."/>
            <person name="Zhang G."/>
            <person name="Krogh A."/>
            <person name="Wang J."/>
            <person name="Gladyshev V.N."/>
        </authorList>
    </citation>
    <scope>NUCLEOTIDE SEQUENCE [LARGE SCALE GENOMIC DNA]</scope>
</reference>
<dbReference type="Proteomes" id="UP000052978">
    <property type="component" value="Unassembled WGS sequence"/>
</dbReference>
<evidence type="ECO:0000313" key="4">
    <source>
        <dbReference type="Proteomes" id="UP000052978"/>
    </source>
</evidence>
<dbReference type="GO" id="GO:0030246">
    <property type="term" value="F:carbohydrate binding"/>
    <property type="evidence" value="ECO:0007669"/>
    <property type="project" value="UniProtKB-KW"/>
</dbReference>
<feature type="compositionally biased region" description="Basic residues" evidence="1">
    <location>
        <begin position="47"/>
        <end position="56"/>
    </location>
</feature>
<gene>
    <name evidence="3" type="ORF">D623_10000579</name>
</gene>
<feature type="compositionally biased region" description="Polar residues" evidence="1">
    <location>
        <begin position="120"/>
        <end position="130"/>
    </location>
</feature>
<protein>
    <submittedName>
        <fullName evidence="3">Sialic acid-binding Ig-like lectin 5</fullName>
    </submittedName>
</protein>
<keyword evidence="3" id="KW-0430">Lectin</keyword>
<keyword evidence="4" id="KW-1185">Reference proteome</keyword>
<feature type="chain" id="PRO_5012859063" evidence="2">
    <location>
        <begin position="16"/>
        <end position="130"/>
    </location>
</feature>
<dbReference type="AlphaFoldDB" id="S7MVK3"/>
<evidence type="ECO:0000256" key="1">
    <source>
        <dbReference type="SAM" id="MobiDB-lite"/>
    </source>
</evidence>
<feature type="region of interest" description="Disordered" evidence="1">
    <location>
        <begin position="47"/>
        <end position="93"/>
    </location>
</feature>
<dbReference type="EMBL" id="KE162203">
    <property type="protein sequence ID" value="EPQ07435.1"/>
    <property type="molecule type" value="Genomic_DNA"/>
</dbReference>
<keyword evidence="2" id="KW-0732">Signal</keyword>
<evidence type="ECO:0000313" key="3">
    <source>
        <dbReference type="EMBL" id="EPQ07435.1"/>
    </source>
</evidence>
<accession>S7MVK3</accession>
<feature type="signal peptide" evidence="2">
    <location>
        <begin position="1"/>
        <end position="15"/>
    </location>
</feature>
<sequence length="130" mass="14243">MVPLLLLLLLWGVLAKPLGIQGDGTLTCMSGGSPSLASGPGCLRCPHRRQATRRPKVTNDEDPVMDTVTWSSKQKLGLDKPPNQGLSTEDPPLSEEHWEVYYGNLSFHGMKPQEPEDPEATSSINEYSEI</sequence>
<name>S7MVK3_MYOBR</name>
<organism evidence="3 4">
    <name type="scientific">Myotis brandtii</name>
    <name type="common">Brandt's bat</name>
    <dbReference type="NCBI Taxonomy" id="109478"/>
    <lineage>
        <taxon>Eukaryota</taxon>
        <taxon>Metazoa</taxon>
        <taxon>Chordata</taxon>
        <taxon>Craniata</taxon>
        <taxon>Vertebrata</taxon>
        <taxon>Euteleostomi</taxon>
        <taxon>Mammalia</taxon>
        <taxon>Eutheria</taxon>
        <taxon>Laurasiatheria</taxon>
        <taxon>Chiroptera</taxon>
        <taxon>Yangochiroptera</taxon>
        <taxon>Vespertilionidae</taxon>
        <taxon>Myotis</taxon>
    </lineage>
</organism>